<feature type="compositionally biased region" description="Polar residues" evidence="1">
    <location>
        <begin position="224"/>
        <end position="237"/>
    </location>
</feature>
<gene>
    <name evidence="2" type="ORF">GSLYS_00011598001</name>
</gene>
<comment type="caution">
    <text evidence="2">The sequence shown here is derived from an EMBL/GenBank/DDBJ whole genome shotgun (WGS) entry which is preliminary data.</text>
</comment>
<feature type="region of interest" description="Disordered" evidence="1">
    <location>
        <begin position="110"/>
        <end position="281"/>
    </location>
</feature>
<feature type="region of interest" description="Disordered" evidence="1">
    <location>
        <begin position="52"/>
        <end position="82"/>
    </location>
</feature>
<proteinExistence type="predicted"/>
<dbReference type="EMBL" id="CAXITT010000272">
    <property type="protein sequence ID" value="CAL1537696.1"/>
    <property type="molecule type" value="Genomic_DNA"/>
</dbReference>
<dbReference type="Proteomes" id="UP001497497">
    <property type="component" value="Unassembled WGS sequence"/>
</dbReference>
<feature type="compositionally biased region" description="Polar residues" evidence="1">
    <location>
        <begin position="184"/>
        <end position="194"/>
    </location>
</feature>
<keyword evidence="3" id="KW-1185">Reference proteome</keyword>
<name>A0AAV2HW81_LYMST</name>
<feature type="compositionally biased region" description="Low complexity" evidence="1">
    <location>
        <begin position="128"/>
        <end position="137"/>
    </location>
</feature>
<dbReference type="AlphaFoldDB" id="A0AAV2HW81"/>
<evidence type="ECO:0000313" key="3">
    <source>
        <dbReference type="Proteomes" id="UP001497497"/>
    </source>
</evidence>
<reference evidence="2 3" key="1">
    <citation type="submission" date="2024-04" db="EMBL/GenBank/DDBJ databases">
        <authorList>
            <consortium name="Genoscope - CEA"/>
            <person name="William W."/>
        </authorList>
    </citation>
    <scope>NUCLEOTIDE SEQUENCE [LARGE SCALE GENOMIC DNA]</scope>
</reference>
<evidence type="ECO:0000313" key="2">
    <source>
        <dbReference type="EMBL" id="CAL1537696.1"/>
    </source>
</evidence>
<accession>A0AAV2HW81</accession>
<evidence type="ECO:0000256" key="1">
    <source>
        <dbReference type="SAM" id="MobiDB-lite"/>
    </source>
</evidence>
<organism evidence="2 3">
    <name type="scientific">Lymnaea stagnalis</name>
    <name type="common">Great pond snail</name>
    <name type="synonym">Helix stagnalis</name>
    <dbReference type="NCBI Taxonomy" id="6523"/>
    <lineage>
        <taxon>Eukaryota</taxon>
        <taxon>Metazoa</taxon>
        <taxon>Spiralia</taxon>
        <taxon>Lophotrochozoa</taxon>
        <taxon>Mollusca</taxon>
        <taxon>Gastropoda</taxon>
        <taxon>Heterobranchia</taxon>
        <taxon>Euthyneura</taxon>
        <taxon>Panpulmonata</taxon>
        <taxon>Hygrophila</taxon>
        <taxon>Lymnaeoidea</taxon>
        <taxon>Lymnaeidae</taxon>
        <taxon>Lymnaea</taxon>
    </lineage>
</organism>
<sequence>MKETTYGWYPSVHDIYRPKGRPSSYHLDCLYQYENSMYYQDKAAPPKPELMVRGVSSRSSSPTPQDLKRRAKSVPVPKFNPTPKLHIPTPAECWSTHKSPHETQWAVAGDNLSFSPAPPSEVTWPLAQDKQQQLLKQQQDKYCYEKQQSSQQAWDSRRSFDAPHSQPSAALGWPPAYKAGPVQPFSSYFSQNGQVKPRPPSSLAKSPGLSLHTAPTPPACGKYSSASKRPSRIQSATVRREKTPLPPRPVTAGPGRQTAGDPGQGHTALKPLSLPQTLDDPNVDIRPETQPPAPYVYDVNVICSDDNQDSQVLPRPVSPEEDDYETIVEKYGWRAQVHGDPYGLKQPMKRISYAVNCPEPVLLPEPPNVHMETNEPFFYNTIPKRPLSFAVNKEWMSEVLLAKRLELQKRDGGIKYNYKKFAFVY</sequence>
<protein>
    <submittedName>
        <fullName evidence="2">Uncharacterized protein</fullName>
    </submittedName>
</protein>